<proteinExistence type="inferred from homology"/>
<dbReference type="GO" id="GO:0042773">
    <property type="term" value="P:ATP synthesis coupled electron transport"/>
    <property type="evidence" value="ECO:0007669"/>
    <property type="project" value="InterPro"/>
</dbReference>
<evidence type="ECO:0000313" key="10">
    <source>
        <dbReference type="Proteomes" id="UP000321827"/>
    </source>
</evidence>
<keyword evidence="8" id="KW-1003">Cell membrane</keyword>
<dbReference type="Proteomes" id="UP000321827">
    <property type="component" value="Unassembled WGS sequence"/>
</dbReference>
<keyword evidence="7 8" id="KW-0472">Membrane</keyword>
<keyword evidence="4 8" id="KW-0812">Transmembrane</keyword>
<evidence type="ECO:0000313" key="9">
    <source>
        <dbReference type="EMBL" id="GEM89462.1"/>
    </source>
</evidence>
<comment type="catalytic activity">
    <reaction evidence="8">
        <text>a quinone + NADH + 5 H(+)(in) = a quinol + NAD(+) + 4 H(+)(out)</text>
        <dbReference type="Rhea" id="RHEA:57888"/>
        <dbReference type="ChEBI" id="CHEBI:15378"/>
        <dbReference type="ChEBI" id="CHEBI:24646"/>
        <dbReference type="ChEBI" id="CHEBI:57540"/>
        <dbReference type="ChEBI" id="CHEBI:57945"/>
        <dbReference type="ChEBI" id="CHEBI:132124"/>
    </reaction>
</comment>
<feature type="transmembrane region" description="Helical" evidence="8">
    <location>
        <begin position="58"/>
        <end position="83"/>
    </location>
</feature>
<evidence type="ECO:0000256" key="3">
    <source>
        <dbReference type="ARBA" id="ARBA00022448"/>
    </source>
</evidence>
<organism evidence="9 10">
    <name type="scientific">Oceanithermus desulfurans NBRC 100063</name>
    <dbReference type="NCBI Taxonomy" id="1227550"/>
    <lineage>
        <taxon>Bacteria</taxon>
        <taxon>Thermotogati</taxon>
        <taxon>Deinococcota</taxon>
        <taxon>Deinococci</taxon>
        <taxon>Thermales</taxon>
        <taxon>Thermaceae</taxon>
        <taxon>Oceanithermus</taxon>
    </lineage>
</organism>
<comment type="caution">
    <text evidence="9">The sequence shown here is derived from an EMBL/GenBank/DDBJ whole genome shotgun (WGS) entry which is preliminary data.</text>
</comment>
<keyword evidence="3 8" id="KW-0813">Transport</keyword>
<dbReference type="RefSeq" id="WP_147146303.1">
    <property type="nucleotide sequence ID" value="NZ_BJXN01000005.1"/>
</dbReference>
<dbReference type="HAMAP" id="MF_01456">
    <property type="entry name" value="NDH1_NuoK"/>
    <property type="match status" value="1"/>
</dbReference>
<comment type="subcellular location">
    <subcellularLocation>
        <location evidence="8">Cell membrane</location>
        <topology evidence="8">Multi-pass membrane protein</topology>
    </subcellularLocation>
    <subcellularLocation>
        <location evidence="1">Membrane</location>
        <topology evidence="1">Multi-pass membrane protein</topology>
    </subcellularLocation>
</comment>
<keyword evidence="8" id="KW-1278">Translocase</keyword>
<dbReference type="EMBL" id="BJXN01000005">
    <property type="protein sequence ID" value="GEM89462.1"/>
    <property type="molecule type" value="Genomic_DNA"/>
</dbReference>
<keyword evidence="5 8" id="KW-0874">Quinone</keyword>
<protein>
    <recommendedName>
        <fullName evidence="8">NADH-quinone oxidoreductase subunit K</fullName>
        <ecNumber evidence="8">7.1.1.-</ecNumber>
    </recommendedName>
    <alternativeName>
        <fullName evidence="8">NADH dehydrogenase I subunit K</fullName>
    </alternativeName>
    <alternativeName>
        <fullName evidence="8">NDH-1 subunit K</fullName>
    </alternativeName>
</protein>
<dbReference type="InterPro" id="IPR039428">
    <property type="entry name" value="NUOK/Mnh_C1-like"/>
</dbReference>
<feature type="transmembrane region" description="Helical" evidence="8">
    <location>
        <begin position="30"/>
        <end position="52"/>
    </location>
</feature>
<dbReference type="FunFam" id="1.10.287.3510:FF:000001">
    <property type="entry name" value="NADH-quinone oxidoreductase subunit K"/>
    <property type="match status" value="1"/>
</dbReference>
<evidence type="ECO:0000256" key="5">
    <source>
        <dbReference type="ARBA" id="ARBA00022719"/>
    </source>
</evidence>
<reference evidence="9 10" key="1">
    <citation type="submission" date="2019-07" db="EMBL/GenBank/DDBJ databases">
        <title>Whole genome shotgun sequence of Oceanithermus desulfurans NBRC 100063.</title>
        <authorList>
            <person name="Hosoyama A."/>
            <person name="Uohara A."/>
            <person name="Ohji S."/>
            <person name="Ichikawa N."/>
        </authorList>
    </citation>
    <scope>NUCLEOTIDE SEQUENCE [LARGE SCALE GENOMIC DNA]</scope>
    <source>
        <strain evidence="9 10">NBRC 100063</strain>
    </source>
</reference>
<dbReference type="PANTHER" id="PTHR11434">
    <property type="entry name" value="NADH-UBIQUINONE OXIDOREDUCTASE SUBUNIT ND4L"/>
    <property type="match status" value="1"/>
</dbReference>
<dbReference type="InterPro" id="IPR001133">
    <property type="entry name" value="NADH_UbQ_OxRdtase_chain4L/K"/>
</dbReference>
<keyword evidence="8" id="KW-0520">NAD</keyword>
<gene>
    <name evidence="8 9" type="primary">nuoK</name>
    <name evidence="9" type="ORF">ODE01S_08960</name>
</gene>
<comment type="subunit">
    <text evidence="8">NDH-1 is composed of 15 different subunits. Subunits NuoA, H, J, K, L, M, N constitute the membrane sector of the complex.</text>
</comment>
<dbReference type="GO" id="GO:0030964">
    <property type="term" value="C:NADH dehydrogenase complex"/>
    <property type="evidence" value="ECO:0007669"/>
    <property type="project" value="TreeGrafter"/>
</dbReference>
<keyword evidence="6 8" id="KW-1133">Transmembrane helix</keyword>
<comment type="similarity">
    <text evidence="2 8">Belongs to the complex I subunit 4L family.</text>
</comment>
<name>A0A511RKJ4_9DEIN</name>
<dbReference type="PANTHER" id="PTHR11434:SF16">
    <property type="entry name" value="NADH-UBIQUINONE OXIDOREDUCTASE CHAIN 4L"/>
    <property type="match status" value="1"/>
</dbReference>
<dbReference type="Pfam" id="PF00420">
    <property type="entry name" value="Oxidored_q2"/>
    <property type="match status" value="1"/>
</dbReference>
<sequence>MVTLGHFLLLSGLLMAIGLYGVLTRRNLIAVLMSVEILLNAAALAFASVAAFRDPSLFAGQVFALFIIVVAAAELSIGFAILLNVYRTHGAVTDDAISEMRG</sequence>
<accession>A0A511RKJ4</accession>
<dbReference type="AlphaFoldDB" id="A0A511RKJ4"/>
<feature type="transmembrane region" description="Helical" evidence="8">
    <location>
        <begin position="6"/>
        <end position="23"/>
    </location>
</feature>
<evidence type="ECO:0000256" key="8">
    <source>
        <dbReference type="HAMAP-Rule" id="MF_01456"/>
    </source>
</evidence>
<evidence type="ECO:0000256" key="1">
    <source>
        <dbReference type="ARBA" id="ARBA00004141"/>
    </source>
</evidence>
<dbReference type="Gene3D" id="1.10.287.3510">
    <property type="match status" value="1"/>
</dbReference>
<evidence type="ECO:0000256" key="6">
    <source>
        <dbReference type="ARBA" id="ARBA00022989"/>
    </source>
</evidence>
<dbReference type="NCBIfam" id="NF004320">
    <property type="entry name" value="PRK05715.1-2"/>
    <property type="match status" value="1"/>
</dbReference>
<dbReference type="EC" id="7.1.1.-" evidence="8"/>
<dbReference type="GO" id="GO:0050136">
    <property type="term" value="F:NADH dehydrogenase (quinone) (non-electrogenic) activity"/>
    <property type="evidence" value="ECO:0007669"/>
    <property type="project" value="UniProtKB-UniRule"/>
</dbReference>
<comment type="function">
    <text evidence="8">NDH-1 shuttles electrons from NADH, via FMN and iron-sulfur (Fe-S) centers, to quinones in the respiratory chain. The immediate electron acceptor for the enzyme in this species is believed to be a menaquinone. Couples the redox reaction to proton translocation (for every two electrons transferred, four hydrogen ions are translocated across the cytoplasmic membrane), and thus conserves the redox energy in a proton gradient.</text>
</comment>
<evidence type="ECO:0000256" key="4">
    <source>
        <dbReference type="ARBA" id="ARBA00022692"/>
    </source>
</evidence>
<dbReference type="GO" id="GO:0005886">
    <property type="term" value="C:plasma membrane"/>
    <property type="evidence" value="ECO:0007669"/>
    <property type="project" value="UniProtKB-SubCell"/>
</dbReference>
<evidence type="ECO:0000256" key="7">
    <source>
        <dbReference type="ARBA" id="ARBA00023136"/>
    </source>
</evidence>
<evidence type="ECO:0000256" key="2">
    <source>
        <dbReference type="ARBA" id="ARBA00010519"/>
    </source>
</evidence>
<dbReference type="GO" id="GO:0048038">
    <property type="term" value="F:quinone binding"/>
    <property type="evidence" value="ECO:0007669"/>
    <property type="project" value="UniProtKB-KW"/>
</dbReference>